<dbReference type="InterPro" id="IPR001638">
    <property type="entry name" value="Solute-binding_3/MltF_N"/>
</dbReference>
<dbReference type="EMBL" id="RBID01000011">
    <property type="protein sequence ID" value="RKQ60961.1"/>
    <property type="molecule type" value="Genomic_DNA"/>
</dbReference>
<keyword evidence="1" id="KW-0732">Signal</keyword>
<protein>
    <submittedName>
        <fullName evidence="3">Amino acid ABC transporter substrate-binding protein (PAAT family)</fullName>
    </submittedName>
</protein>
<comment type="caution">
    <text evidence="3">The sequence shown here is derived from an EMBL/GenBank/DDBJ whole genome shotgun (WGS) entry which is preliminary data.</text>
</comment>
<dbReference type="PANTHER" id="PTHR38834:SF3">
    <property type="entry name" value="SOLUTE-BINDING PROTEIN FAMILY 3_N-TERMINAL DOMAIN-CONTAINING PROTEIN"/>
    <property type="match status" value="1"/>
</dbReference>
<organism evidence="3 4">
    <name type="scientific">Vogesella indigofera</name>
    <name type="common">Pseudomonas indigofera</name>
    <dbReference type="NCBI Taxonomy" id="45465"/>
    <lineage>
        <taxon>Bacteria</taxon>
        <taxon>Pseudomonadati</taxon>
        <taxon>Pseudomonadota</taxon>
        <taxon>Betaproteobacteria</taxon>
        <taxon>Neisseriales</taxon>
        <taxon>Chromobacteriaceae</taxon>
        <taxon>Vogesella</taxon>
    </lineage>
</organism>
<dbReference type="SUPFAM" id="SSF53850">
    <property type="entry name" value="Periplasmic binding protein-like II"/>
    <property type="match status" value="1"/>
</dbReference>
<evidence type="ECO:0000256" key="1">
    <source>
        <dbReference type="SAM" id="SignalP"/>
    </source>
</evidence>
<dbReference type="Proteomes" id="UP000279384">
    <property type="component" value="Unassembled WGS sequence"/>
</dbReference>
<dbReference type="Gene3D" id="3.40.190.10">
    <property type="entry name" value="Periplasmic binding protein-like II"/>
    <property type="match status" value="2"/>
</dbReference>
<dbReference type="Pfam" id="PF00497">
    <property type="entry name" value="SBP_bac_3"/>
    <property type="match status" value="1"/>
</dbReference>
<evidence type="ECO:0000313" key="4">
    <source>
        <dbReference type="Proteomes" id="UP000279384"/>
    </source>
</evidence>
<name>A0A495BJ93_VOGIN</name>
<feature type="domain" description="Solute-binding protein family 3/N-terminal" evidence="2">
    <location>
        <begin position="25"/>
        <end position="233"/>
    </location>
</feature>
<dbReference type="PANTHER" id="PTHR38834">
    <property type="entry name" value="PERIPLASMIC SUBSTRATE BINDING PROTEIN FAMILY 3"/>
    <property type="match status" value="1"/>
</dbReference>
<reference evidence="3 4" key="1">
    <citation type="submission" date="2018-10" db="EMBL/GenBank/DDBJ databases">
        <title>Genomic Encyclopedia of Type Strains, Phase IV (KMG-IV): sequencing the most valuable type-strain genomes for metagenomic binning, comparative biology and taxonomic classification.</title>
        <authorList>
            <person name="Goeker M."/>
        </authorList>
    </citation>
    <scope>NUCLEOTIDE SEQUENCE [LARGE SCALE GENOMIC DNA]</scope>
    <source>
        <strain evidence="3 4">DSM 3303</strain>
    </source>
</reference>
<feature type="signal peptide" evidence="1">
    <location>
        <begin position="1"/>
        <end position="17"/>
    </location>
</feature>
<sequence length="244" mass="28538">MRLILMLLLAAANLAGADSLLLATEHFPPYQIEREQRVSGFVADKVIAMLRQANLPYRLRAYPWQRAYNTVLATPQSCLFSVTRTPEREASFQWIGPLTHSEWTLYALRGRFISFRSLDEVRDLRIGTYYGDVRDSYLRQHDMKVDAAPQDRDNIDKLLQRRIDLWASDRFTANGLLLQRQLDTRIEPVLAFNRVDLYLACNRKLDGGVVKQLQQALHMLKRDGNWRGIEQRYARWPDMPQHQH</sequence>
<accession>A0A495BJ93</accession>
<feature type="chain" id="PRO_5019854161" evidence="1">
    <location>
        <begin position="18"/>
        <end position="244"/>
    </location>
</feature>
<dbReference type="RefSeq" id="WP_120809656.1">
    <property type="nucleotide sequence ID" value="NZ_RBID01000011.1"/>
</dbReference>
<gene>
    <name evidence="3" type="ORF">C8E02_0726</name>
</gene>
<proteinExistence type="predicted"/>
<evidence type="ECO:0000313" key="3">
    <source>
        <dbReference type="EMBL" id="RKQ60961.1"/>
    </source>
</evidence>
<evidence type="ECO:0000259" key="2">
    <source>
        <dbReference type="Pfam" id="PF00497"/>
    </source>
</evidence>
<dbReference type="AlphaFoldDB" id="A0A495BJ93"/>